<accession>A0A5D2C9B8</accession>
<dbReference type="GO" id="GO:0015979">
    <property type="term" value="P:photosynthesis"/>
    <property type="evidence" value="ECO:0007669"/>
    <property type="project" value="UniProtKB-KW"/>
</dbReference>
<feature type="transmembrane region" description="Helical" evidence="13">
    <location>
        <begin position="6"/>
        <end position="27"/>
    </location>
</feature>
<name>A0A5D2C9B8_GOSDA</name>
<dbReference type="Pfam" id="PF02529">
    <property type="entry name" value="PetG"/>
    <property type="match status" value="1"/>
</dbReference>
<protein>
    <recommendedName>
        <fullName evidence="4">Photosystem I reaction center subunit IX</fullName>
    </recommendedName>
    <alternativeName>
        <fullName evidence="12">PSI-J</fullName>
    </alternativeName>
</protein>
<feature type="transmembrane region" description="Helical" evidence="13">
    <location>
        <begin position="34"/>
        <end position="55"/>
    </location>
</feature>
<dbReference type="InterPro" id="IPR003683">
    <property type="entry name" value="Cyt_6/f_cplx_su5"/>
</dbReference>
<evidence type="ECO:0000256" key="3">
    <source>
        <dbReference type="ARBA" id="ARBA00006318"/>
    </source>
</evidence>
<dbReference type="InterPro" id="IPR036099">
    <property type="entry name" value="Cyt_6/f_cplx_su5_sf"/>
</dbReference>
<evidence type="ECO:0000256" key="4">
    <source>
        <dbReference type="ARBA" id="ARBA00019868"/>
    </source>
</evidence>
<keyword evidence="6" id="KW-0602">Photosynthesis</keyword>
<sequence>MIEIFLYGIVLGLIPITLAGLFVTAYLQYRRALVLSTLWFGSLAGLLIEINHFFLDALTFPFFHSSYCRGTGWKRLDRDTIKYL</sequence>
<comment type="similarity">
    <text evidence="3">Belongs to the PsaJ family.</text>
</comment>
<dbReference type="PANTHER" id="PTHR36082:SF2">
    <property type="entry name" value="PHOTOSYSTEM I REACTION CENTER SUBUNIT IX"/>
    <property type="match status" value="1"/>
</dbReference>
<evidence type="ECO:0000256" key="12">
    <source>
        <dbReference type="ARBA" id="ARBA00033429"/>
    </source>
</evidence>
<evidence type="ECO:0000256" key="8">
    <source>
        <dbReference type="ARBA" id="ARBA00022836"/>
    </source>
</evidence>
<dbReference type="EMBL" id="CM017706">
    <property type="protein sequence ID" value="TYG64853.1"/>
    <property type="molecule type" value="Genomic_DNA"/>
</dbReference>
<comment type="subcellular location">
    <subcellularLocation>
        <location evidence="2">Membrane</location>
        <topology evidence="2">Single-pass membrane protein</topology>
    </subcellularLocation>
</comment>
<dbReference type="GO" id="GO:0009522">
    <property type="term" value="C:photosystem I"/>
    <property type="evidence" value="ECO:0007669"/>
    <property type="project" value="UniProtKB-KW"/>
</dbReference>
<reference evidence="14 15" key="1">
    <citation type="submission" date="2019-06" db="EMBL/GenBank/DDBJ databases">
        <title>WGS assembly of Gossypium darwinii.</title>
        <authorList>
            <person name="Chen Z.J."/>
            <person name="Sreedasyam A."/>
            <person name="Ando A."/>
            <person name="Song Q."/>
            <person name="De L."/>
            <person name="Hulse-Kemp A."/>
            <person name="Ding M."/>
            <person name="Ye W."/>
            <person name="Kirkbride R."/>
            <person name="Jenkins J."/>
            <person name="Plott C."/>
            <person name="Lovell J."/>
            <person name="Lin Y.-M."/>
            <person name="Vaughn R."/>
            <person name="Liu B."/>
            <person name="Li W."/>
            <person name="Simpson S."/>
            <person name="Scheffler B."/>
            <person name="Saski C."/>
            <person name="Grover C."/>
            <person name="Hu G."/>
            <person name="Conover J."/>
            <person name="Carlson J."/>
            <person name="Shu S."/>
            <person name="Boston L."/>
            <person name="Williams M."/>
            <person name="Peterson D."/>
            <person name="Mcgee K."/>
            <person name="Jones D."/>
            <person name="Wendel J."/>
            <person name="Stelly D."/>
            <person name="Grimwood J."/>
            <person name="Schmutz J."/>
        </authorList>
    </citation>
    <scope>NUCLEOTIDE SEQUENCE [LARGE SCALE GENOMIC DNA]</scope>
    <source>
        <strain evidence="14">1808015.09</strain>
    </source>
</reference>
<dbReference type="HAMAP" id="MF_00432">
    <property type="entry name" value="Cytb6_f_PetG"/>
    <property type="match status" value="1"/>
</dbReference>
<keyword evidence="8" id="KW-0603">Photosystem I</keyword>
<organism evidence="14 15">
    <name type="scientific">Gossypium darwinii</name>
    <name type="common">Darwin's cotton</name>
    <name type="synonym">Gossypium barbadense var. darwinii</name>
    <dbReference type="NCBI Taxonomy" id="34276"/>
    <lineage>
        <taxon>Eukaryota</taxon>
        <taxon>Viridiplantae</taxon>
        <taxon>Streptophyta</taxon>
        <taxon>Embryophyta</taxon>
        <taxon>Tracheophyta</taxon>
        <taxon>Spermatophyta</taxon>
        <taxon>Magnoliopsida</taxon>
        <taxon>eudicotyledons</taxon>
        <taxon>Gunneridae</taxon>
        <taxon>Pentapetalae</taxon>
        <taxon>rosids</taxon>
        <taxon>malvids</taxon>
        <taxon>Malvales</taxon>
        <taxon>Malvaceae</taxon>
        <taxon>Malvoideae</taxon>
        <taxon>Gossypium</taxon>
    </lineage>
</organism>
<dbReference type="PANTHER" id="PTHR36082">
    <property type="match status" value="1"/>
</dbReference>
<evidence type="ECO:0000256" key="6">
    <source>
        <dbReference type="ARBA" id="ARBA00022531"/>
    </source>
</evidence>
<comment type="function">
    <text evidence="1">May help in the organization of the PsaE and PsaF subunits.</text>
</comment>
<evidence type="ECO:0000256" key="13">
    <source>
        <dbReference type="SAM" id="Phobius"/>
    </source>
</evidence>
<evidence type="ECO:0000256" key="9">
    <source>
        <dbReference type="ARBA" id="ARBA00022982"/>
    </source>
</evidence>
<keyword evidence="11 13" id="KW-0472">Membrane</keyword>
<evidence type="ECO:0000256" key="10">
    <source>
        <dbReference type="ARBA" id="ARBA00022989"/>
    </source>
</evidence>
<dbReference type="Gene3D" id="1.20.5.510">
    <property type="entry name" value="Single helix bin"/>
    <property type="match status" value="1"/>
</dbReference>
<evidence type="ECO:0000256" key="11">
    <source>
        <dbReference type="ARBA" id="ARBA00023136"/>
    </source>
</evidence>
<keyword evidence="5" id="KW-0813">Transport</keyword>
<dbReference type="Pfam" id="PF01701">
    <property type="entry name" value="PSI_PsaJ"/>
    <property type="match status" value="1"/>
</dbReference>
<dbReference type="GO" id="GO:0009512">
    <property type="term" value="C:cytochrome b6f complex"/>
    <property type="evidence" value="ECO:0007669"/>
    <property type="project" value="InterPro"/>
</dbReference>
<evidence type="ECO:0000256" key="1">
    <source>
        <dbReference type="ARBA" id="ARBA00002115"/>
    </source>
</evidence>
<dbReference type="InterPro" id="IPR036062">
    <property type="entry name" value="PSI_PsaJ_sf"/>
</dbReference>
<dbReference type="AlphaFoldDB" id="A0A5D2C9B8"/>
<keyword evidence="15" id="KW-1185">Reference proteome</keyword>
<gene>
    <name evidence="14" type="ORF">ES288_D06G140000v1</name>
</gene>
<evidence type="ECO:0000256" key="5">
    <source>
        <dbReference type="ARBA" id="ARBA00022448"/>
    </source>
</evidence>
<evidence type="ECO:0000256" key="2">
    <source>
        <dbReference type="ARBA" id="ARBA00004167"/>
    </source>
</evidence>
<dbReference type="Proteomes" id="UP000323506">
    <property type="component" value="Chromosome D06"/>
</dbReference>
<proteinExistence type="inferred from homology"/>
<evidence type="ECO:0000313" key="14">
    <source>
        <dbReference type="EMBL" id="TYG64853.1"/>
    </source>
</evidence>
<evidence type="ECO:0000256" key="7">
    <source>
        <dbReference type="ARBA" id="ARBA00022692"/>
    </source>
</evidence>
<dbReference type="InterPro" id="IPR002615">
    <property type="entry name" value="PSI_PsaJ"/>
</dbReference>
<evidence type="ECO:0000313" key="15">
    <source>
        <dbReference type="Proteomes" id="UP000323506"/>
    </source>
</evidence>
<dbReference type="SUPFAM" id="SSF103446">
    <property type="entry name" value="PetG subunit of the cytochrome b6f complex"/>
    <property type="match status" value="1"/>
</dbReference>
<dbReference type="SUPFAM" id="SSF81544">
    <property type="entry name" value="Subunit IX of photosystem I reaction centre, PsaJ"/>
    <property type="match status" value="1"/>
</dbReference>
<keyword evidence="7 13" id="KW-0812">Transmembrane</keyword>
<keyword evidence="10 13" id="KW-1133">Transmembrane helix</keyword>
<keyword evidence="9" id="KW-0249">Electron transport</keyword>